<sequence length="230" mass="25778">MKNVSRNKFLLCFKPVVDMDQLLLDHSKVGLVDRSKNQTLKHLGREKKEDMKRLVSNSSLLSHDKNRCSTIFSSPESSLILQSPKKNLSRVIKAVFFETIMSKRVRDGKGTLCPDSNIGSKRTSSSSSSSSSSGSSKKSMDDTSDHDNTNLINTHQANEANLVKPCSSSISEPRKLCKIKNSTNPNQEPEFQANNMEKRHNTSRPGNVTRSLWLPEKKRVKISTTTKRKS</sequence>
<reference evidence="2 3" key="1">
    <citation type="submission" date="2024-01" db="EMBL/GenBank/DDBJ databases">
        <authorList>
            <person name="Waweru B."/>
        </authorList>
    </citation>
    <scope>NUCLEOTIDE SEQUENCE [LARGE SCALE GENOMIC DNA]</scope>
</reference>
<dbReference type="Proteomes" id="UP001314170">
    <property type="component" value="Unassembled WGS sequence"/>
</dbReference>
<dbReference type="PANTHER" id="PTHR34379">
    <property type="entry name" value="OS07G0553800 PROTEIN"/>
    <property type="match status" value="1"/>
</dbReference>
<name>A0AAV1SG14_9ROSI</name>
<dbReference type="AlphaFoldDB" id="A0AAV1SG14"/>
<feature type="compositionally biased region" description="Polar residues" evidence="1">
    <location>
        <begin position="149"/>
        <end position="159"/>
    </location>
</feature>
<accession>A0AAV1SG14</accession>
<dbReference type="InterPro" id="IPR040411">
    <property type="entry name" value="At5g23160-like"/>
</dbReference>
<evidence type="ECO:0000313" key="3">
    <source>
        <dbReference type="Proteomes" id="UP001314170"/>
    </source>
</evidence>
<gene>
    <name evidence="2" type="ORF">DCAF_LOCUS22701</name>
</gene>
<dbReference type="EMBL" id="CAWUPB010001178">
    <property type="protein sequence ID" value="CAK7349978.1"/>
    <property type="molecule type" value="Genomic_DNA"/>
</dbReference>
<proteinExistence type="predicted"/>
<protein>
    <submittedName>
        <fullName evidence="2">Uncharacterized protein</fullName>
    </submittedName>
</protein>
<keyword evidence="3" id="KW-1185">Reference proteome</keyword>
<evidence type="ECO:0000313" key="2">
    <source>
        <dbReference type="EMBL" id="CAK7349978.1"/>
    </source>
</evidence>
<feature type="region of interest" description="Disordered" evidence="1">
    <location>
        <begin position="108"/>
        <end position="211"/>
    </location>
</feature>
<evidence type="ECO:0000256" key="1">
    <source>
        <dbReference type="SAM" id="MobiDB-lite"/>
    </source>
</evidence>
<feature type="compositionally biased region" description="Low complexity" evidence="1">
    <location>
        <begin position="120"/>
        <end position="137"/>
    </location>
</feature>
<feature type="compositionally biased region" description="Basic and acidic residues" evidence="1">
    <location>
        <begin position="138"/>
        <end position="148"/>
    </location>
</feature>
<organism evidence="2 3">
    <name type="scientific">Dovyalis caffra</name>
    <dbReference type="NCBI Taxonomy" id="77055"/>
    <lineage>
        <taxon>Eukaryota</taxon>
        <taxon>Viridiplantae</taxon>
        <taxon>Streptophyta</taxon>
        <taxon>Embryophyta</taxon>
        <taxon>Tracheophyta</taxon>
        <taxon>Spermatophyta</taxon>
        <taxon>Magnoliopsida</taxon>
        <taxon>eudicotyledons</taxon>
        <taxon>Gunneridae</taxon>
        <taxon>Pentapetalae</taxon>
        <taxon>rosids</taxon>
        <taxon>fabids</taxon>
        <taxon>Malpighiales</taxon>
        <taxon>Salicaceae</taxon>
        <taxon>Flacourtieae</taxon>
        <taxon>Dovyalis</taxon>
    </lineage>
</organism>
<comment type="caution">
    <text evidence="2">The sequence shown here is derived from an EMBL/GenBank/DDBJ whole genome shotgun (WGS) entry which is preliminary data.</text>
</comment>
<feature type="compositionally biased region" description="Polar residues" evidence="1">
    <location>
        <begin position="180"/>
        <end position="195"/>
    </location>
</feature>
<dbReference type="PANTHER" id="PTHR34379:SF15">
    <property type="entry name" value="PROTEIN, PUTATIVE-RELATED"/>
    <property type="match status" value="1"/>
</dbReference>